<feature type="compositionally biased region" description="Basic and acidic residues" evidence="1">
    <location>
        <begin position="58"/>
        <end position="67"/>
    </location>
</feature>
<evidence type="ECO:0000313" key="3">
    <source>
        <dbReference type="Proteomes" id="UP000271162"/>
    </source>
</evidence>
<reference evidence="2 3" key="2">
    <citation type="submission" date="2018-11" db="EMBL/GenBank/DDBJ databases">
        <authorList>
            <consortium name="Pathogen Informatics"/>
        </authorList>
    </citation>
    <scope>NUCLEOTIDE SEQUENCE [LARGE SCALE GENOMIC DNA]</scope>
</reference>
<protein>
    <submittedName>
        <fullName evidence="4">Btz domain-containing protein</fullName>
    </submittedName>
</protein>
<accession>A0A0N4XJW1</accession>
<name>A0A0N4XJW1_NIPBR</name>
<evidence type="ECO:0000313" key="2">
    <source>
        <dbReference type="EMBL" id="VDL66403.1"/>
    </source>
</evidence>
<dbReference type="Proteomes" id="UP000271162">
    <property type="component" value="Unassembled WGS sequence"/>
</dbReference>
<keyword evidence="3" id="KW-1185">Reference proteome</keyword>
<gene>
    <name evidence="2" type="ORF">NBR_LOCUS2814</name>
</gene>
<feature type="region of interest" description="Disordered" evidence="1">
    <location>
        <begin position="1"/>
        <end position="89"/>
    </location>
</feature>
<reference evidence="4" key="1">
    <citation type="submission" date="2017-02" db="UniProtKB">
        <authorList>
            <consortium name="WormBaseParasite"/>
        </authorList>
    </citation>
    <scope>IDENTIFICATION</scope>
</reference>
<dbReference type="WBParaSite" id="NBR_0000281301-mRNA-1">
    <property type="protein sequence ID" value="NBR_0000281301-mRNA-1"/>
    <property type="gene ID" value="NBR_0000281301"/>
</dbReference>
<dbReference type="STRING" id="27835.A0A0N4XJW1"/>
<evidence type="ECO:0000313" key="4">
    <source>
        <dbReference type="WBParaSite" id="NBR_0000281301-mRNA-1"/>
    </source>
</evidence>
<organism evidence="4">
    <name type="scientific">Nippostrongylus brasiliensis</name>
    <name type="common">Rat hookworm</name>
    <dbReference type="NCBI Taxonomy" id="27835"/>
    <lineage>
        <taxon>Eukaryota</taxon>
        <taxon>Metazoa</taxon>
        <taxon>Ecdysozoa</taxon>
        <taxon>Nematoda</taxon>
        <taxon>Chromadorea</taxon>
        <taxon>Rhabditida</taxon>
        <taxon>Rhabditina</taxon>
        <taxon>Rhabditomorpha</taxon>
        <taxon>Strongyloidea</taxon>
        <taxon>Heligmosomidae</taxon>
        <taxon>Nippostrongylus</taxon>
    </lineage>
</organism>
<sequence>MERNDGYRDRQGRRDYNYRQRQYNKFDDDREEPVPEDPRVDRNDEDGWGDADYQAAGYHHDQHDNQHKGNRHYHRPYNRGGYRGRSRGFFNNRQVSYNRDASTVTETNTPNGVESSTTAIKTLTQIGDDEDLTRITTRSLLSPLFSS</sequence>
<feature type="region of interest" description="Disordered" evidence="1">
    <location>
        <begin position="96"/>
        <end position="115"/>
    </location>
</feature>
<feature type="compositionally biased region" description="Basic and acidic residues" evidence="1">
    <location>
        <begin position="1"/>
        <end position="42"/>
    </location>
</feature>
<dbReference type="AlphaFoldDB" id="A0A0N4XJW1"/>
<evidence type="ECO:0000256" key="1">
    <source>
        <dbReference type="SAM" id="MobiDB-lite"/>
    </source>
</evidence>
<feature type="compositionally biased region" description="Basic residues" evidence="1">
    <location>
        <begin position="68"/>
        <end position="86"/>
    </location>
</feature>
<proteinExistence type="predicted"/>
<dbReference type="EMBL" id="UYSL01003596">
    <property type="protein sequence ID" value="VDL66403.1"/>
    <property type="molecule type" value="Genomic_DNA"/>
</dbReference>